<evidence type="ECO:0000313" key="1">
    <source>
        <dbReference type="EMBL" id="CDW36698.1"/>
    </source>
</evidence>
<accession>A0A0K2UEN1</accession>
<protein>
    <submittedName>
        <fullName evidence="1">Histonelysine Nmethyltransferase SETMARlike [Bombyx mori]</fullName>
    </submittedName>
</protein>
<sequence>MEIGFQLERPTT</sequence>
<dbReference type="GO" id="GO:0008168">
    <property type="term" value="F:methyltransferase activity"/>
    <property type="evidence" value="ECO:0007669"/>
    <property type="project" value="UniProtKB-KW"/>
</dbReference>
<dbReference type="EMBL" id="HACA01019337">
    <property type="protein sequence ID" value="CDW36698.1"/>
    <property type="molecule type" value="Transcribed_RNA"/>
</dbReference>
<dbReference type="GO" id="GO:0032259">
    <property type="term" value="P:methylation"/>
    <property type="evidence" value="ECO:0007669"/>
    <property type="project" value="UniProtKB-KW"/>
</dbReference>
<reference evidence="1" key="1">
    <citation type="submission" date="2014-05" db="EMBL/GenBank/DDBJ databases">
        <authorList>
            <person name="Chronopoulou M."/>
        </authorList>
    </citation>
    <scope>NUCLEOTIDE SEQUENCE</scope>
    <source>
        <tissue evidence="1">Whole organism</tissue>
    </source>
</reference>
<proteinExistence type="predicted"/>
<keyword evidence="1" id="KW-0489">Methyltransferase</keyword>
<keyword evidence="1" id="KW-0808">Transferase</keyword>
<organism evidence="1">
    <name type="scientific">Lepeophtheirus salmonis</name>
    <name type="common">Salmon louse</name>
    <name type="synonym">Caligus salmonis</name>
    <dbReference type="NCBI Taxonomy" id="72036"/>
    <lineage>
        <taxon>Eukaryota</taxon>
        <taxon>Metazoa</taxon>
        <taxon>Ecdysozoa</taxon>
        <taxon>Arthropoda</taxon>
        <taxon>Crustacea</taxon>
        <taxon>Multicrustacea</taxon>
        <taxon>Hexanauplia</taxon>
        <taxon>Copepoda</taxon>
        <taxon>Siphonostomatoida</taxon>
        <taxon>Caligidae</taxon>
        <taxon>Lepeophtheirus</taxon>
    </lineage>
</organism>
<name>A0A0K2UEN1_LEPSM</name>